<protein>
    <submittedName>
        <fullName evidence="2">Uncharacterized protein</fullName>
    </submittedName>
</protein>
<dbReference type="AlphaFoldDB" id="A0AAD0UNW7"/>
<evidence type="ECO:0000256" key="1">
    <source>
        <dbReference type="SAM" id="Phobius"/>
    </source>
</evidence>
<dbReference type="Proteomes" id="UP000276407">
    <property type="component" value="Chromosome 1"/>
</dbReference>
<proteinExistence type="predicted"/>
<dbReference type="RefSeq" id="WP_100738024.1">
    <property type="nucleotide sequence ID" value="NZ_CP033614.1"/>
</dbReference>
<organism evidence="2 3">
    <name type="scientific">Leptospira kmetyi</name>
    <dbReference type="NCBI Taxonomy" id="408139"/>
    <lineage>
        <taxon>Bacteria</taxon>
        <taxon>Pseudomonadati</taxon>
        <taxon>Spirochaetota</taxon>
        <taxon>Spirochaetia</taxon>
        <taxon>Leptospirales</taxon>
        <taxon>Leptospiraceae</taxon>
        <taxon>Leptospira</taxon>
    </lineage>
</organism>
<dbReference type="EMBL" id="CP033614">
    <property type="protein sequence ID" value="AYV55219.1"/>
    <property type="molecule type" value="Genomic_DNA"/>
</dbReference>
<reference evidence="2 3" key="1">
    <citation type="submission" date="2018-11" db="EMBL/GenBank/DDBJ databases">
        <title>Complete genome sequence of Leptospira kmetyi isolate LS 001/16 from soil sample associated with a leptospirosis patient in Kelantan.</title>
        <authorList>
            <person name="Muhammad Yusoff F."/>
            <person name="Muhammad Yusoff S."/>
            <person name="Ahmad M.N."/>
            <person name="Yusof N.Y."/>
            <person name="Aziah I."/>
        </authorList>
    </citation>
    <scope>NUCLEOTIDE SEQUENCE [LARGE SCALE GENOMIC DNA]</scope>
    <source>
        <strain evidence="2 3">LS 001/16</strain>
    </source>
</reference>
<name>A0AAD0UNW7_9LEPT</name>
<keyword evidence="1" id="KW-0812">Transmembrane</keyword>
<gene>
    <name evidence="2" type="ORF">EFP84_06640</name>
</gene>
<feature type="transmembrane region" description="Helical" evidence="1">
    <location>
        <begin position="98"/>
        <end position="116"/>
    </location>
</feature>
<keyword evidence="1" id="KW-1133">Transmembrane helix</keyword>
<keyword evidence="1" id="KW-0472">Membrane</keyword>
<accession>A0AAD0UNW7</accession>
<dbReference type="KEGG" id="lkm:EFP84_06640"/>
<evidence type="ECO:0000313" key="3">
    <source>
        <dbReference type="Proteomes" id="UP000276407"/>
    </source>
</evidence>
<sequence length="138" mass="15627">MTVIEFLKDFALLHEAAPIYLICVHASAIEAISFVYFADILVLALQIFVVAWSLDAIFRLKQSKVYPNLSIRNRFLTGAVLVHLYGVSIRSTDLLLPIGWVSSPIVAYWFLLEYNFPGITSKELRKKIQINRLEGVLG</sequence>
<evidence type="ECO:0000313" key="2">
    <source>
        <dbReference type="EMBL" id="AYV55219.1"/>
    </source>
</evidence>
<feature type="transmembrane region" description="Helical" evidence="1">
    <location>
        <begin position="34"/>
        <end position="54"/>
    </location>
</feature>